<dbReference type="GO" id="GO:0016887">
    <property type="term" value="F:ATP hydrolysis activity"/>
    <property type="evidence" value="ECO:0007669"/>
    <property type="project" value="TreeGrafter"/>
</dbReference>
<protein>
    <submittedName>
        <fullName evidence="5">Cdc48 subfamily AAA family protein</fullName>
    </submittedName>
</protein>
<dbReference type="InterPro" id="IPR027417">
    <property type="entry name" value="P-loop_NTPase"/>
</dbReference>
<gene>
    <name evidence="5" type="ORF">kam1_136</name>
</gene>
<dbReference type="GO" id="GO:0005737">
    <property type="term" value="C:cytoplasm"/>
    <property type="evidence" value="ECO:0007669"/>
    <property type="project" value="TreeGrafter"/>
</dbReference>
<keyword evidence="2" id="KW-0547">Nucleotide-binding</keyword>
<evidence type="ECO:0000313" key="5">
    <source>
        <dbReference type="EMBL" id="QDQ41395.1"/>
    </source>
</evidence>
<dbReference type="EMBL" id="CP037899">
    <property type="protein sequence ID" value="QDQ41395.1"/>
    <property type="molecule type" value="Genomic_DNA"/>
</dbReference>
<dbReference type="KEGG" id="mkc:kam1_136"/>
<dbReference type="FunFam" id="1.10.8.60:FF:000017">
    <property type="entry name" value="ATP-dependent chaperone ClpB"/>
    <property type="match status" value="1"/>
</dbReference>
<dbReference type="InterPro" id="IPR019489">
    <property type="entry name" value="Clp_ATPase_C"/>
</dbReference>
<name>A0A516TJI5_9BACT</name>
<proteinExistence type="inferred from homology"/>
<dbReference type="GO" id="GO:0034605">
    <property type="term" value="P:cellular response to heat"/>
    <property type="evidence" value="ECO:0007669"/>
    <property type="project" value="TreeGrafter"/>
</dbReference>
<evidence type="ECO:0000256" key="2">
    <source>
        <dbReference type="ARBA" id="ARBA00022741"/>
    </source>
</evidence>
<dbReference type="AlphaFoldDB" id="A0A516TJI5"/>
<reference evidence="6" key="1">
    <citation type="submission" date="2019-03" db="EMBL/GenBank/DDBJ databases">
        <title>Complete genome of Methylacidiphilum kamchatkense Kam1.</title>
        <authorList>
            <person name="Kruse T."/>
            <person name="Murarilal Ratnadevi C."/>
            <person name="Erikstad H.-A."/>
            <person name="Birkeland N.-K."/>
        </authorList>
    </citation>
    <scope>NUCLEOTIDE SEQUENCE [LARGE SCALE GENOMIC DNA]</scope>
    <source>
        <strain evidence="6">kam1</strain>
    </source>
</reference>
<comment type="similarity">
    <text evidence="1">Belongs to the ClpA/ClpB family.</text>
</comment>
<evidence type="ECO:0000259" key="4">
    <source>
        <dbReference type="SMART" id="SM01086"/>
    </source>
</evidence>
<evidence type="ECO:0000313" key="6">
    <source>
        <dbReference type="Proteomes" id="UP000315925"/>
    </source>
</evidence>
<evidence type="ECO:0000256" key="3">
    <source>
        <dbReference type="ARBA" id="ARBA00022840"/>
    </source>
</evidence>
<dbReference type="GO" id="GO:0005524">
    <property type="term" value="F:ATP binding"/>
    <property type="evidence" value="ECO:0007669"/>
    <property type="project" value="UniProtKB-KW"/>
</dbReference>
<dbReference type="Gene3D" id="1.10.8.60">
    <property type="match status" value="1"/>
</dbReference>
<keyword evidence="3" id="KW-0067">ATP-binding</keyword>
<organism evidence="5 6">
    <name type="scientific">Methylacidiphilum kamchatkense Kam1</name>
    <dbReference type="NCBI Taxonomy" id="1202785"/>
    <lineage>
        <taxon>Bacteria</taxon>
        <taxon>Pseudomonadati</taxon>
        <taxon>Verrucomicrobiota</taxon>
        <taxon>Methylacidiphilae</taxon>
        <taxon>Methylacidiphilales</taxon>
        <taxon>Methylacidiphilaceae</taxon>
        <taxon>Methylacidiphilum (ex Ratnadevi et al. 2023)</taxon>
    </lineage>
</organism>
<accession>A0A516TJI5</accession>
<feature type="domain" description="Clp ATPase C-terminal" evidence="4">
    <location>
        <begin position="53"/>
        <end position="142"/>
    </location>
</feature>
<dbReference type="PANTHER" id="PTHR11638">
    <property type="entry name" value="ATP-DEPENDENT CLP PROTEASE"/>
    <property type="match status" value="1"/>
</dbReference>
<evidence type="ECO:0000256" key="1">
    <source>
        <dbReference type="ARBA" id="ARBA00008675"/>
    </source>
</evidence>
<dbReference type="InterPro" id="IPR050130">
    <property type="entry name" value="ClpA_ClpB"/>
</dbReference>
<dbReference type="Gene3D" id="3.40.50.300">
    <property type="entry name" value="P-loop containing nucleotide triphosphate hydrolases"/>
    <property type="match status" value="1"/>
</dbReference>
<dbReference type="SUPFAM" id="SSF52540">
    <property type="entry name" value="P-loop containing nucleoside triphosphate hydrolases"/>
    <property type="match status" value="1"/>
</dbReference>
<dbReference type="Pfam" id="PF10431">
    <property type="entry name" value="ClpB_D2-small"/>
    <property type="match status" value="1"/>
</dbReference>
<dbReference type="SMART" id="SM01086">
    <property type="entry name" value="ClpB_D2-small"/>
    <property type="match status" value="1"/>
</dbReference>
<sequence>MTSNIGSVYLTEAALMGGTIREDVRTKIMDELRAVFRPEFLNRIDEVVIFKPLSLNEIKQIVDLQLVLIKNRLREKYIELELSESAKEHLAHEGYSPIYGARPLRRILQKEIETPLSRKIIAGEIVEHDHVFVDFKDGKLHFEIRKPK</sequence>
<dbReference type="PANTHER" id="PTHR11638:SF18">
    <property type="entry name" value="HEAT SHOCK PROTEIN 104"/>
    <property type="match status" value="1"/>
</dbReference>
<dbReference type="Proteomes" id="UP000315925">
    <property type="component" value="Chromosome"/>
</dbReference>